<sequence>MTVHPPLPLLLLLLLLLLPLPPVQGCQKGAWATGYLTADLPSVSVKPGDSFSCACCALCHQNPTCASLSFSPATGECRLHSTVAGYDTLTPDNSWKYFVMPGRSQHHQFCRQDSDCLVKGDFCRGRVCTNQTAVTCRVIYQTFGAADRFGNYISPMFGWLNNTGVLLACRMGSKDEGYTRIFRSYGGKAFDRETMFQYNSELTEDVQHSMLYLADHLRHAGTEDTYQLKVHPELYSGYFYAVIDFQVPRAEPVLSDVPRPGVGSLQTSSNFLRFRWTMTMPYVPAASYLSVELYVDVPAR</sequence>
<evidence type="ECO:0000313" key="3">
    <source>
        <dbReference type="EMBL" id="KAF0302640.1"/>
    </source>
</evidence>
<dbReference type="AlphaFoldDB" id="A0A6A4WG73"/>
<evidence type="ECO:0000256" key="1">
    <source>
        <dbReference type="SAM" id="SignalP"/>
    </source>
</evidence>
<evidence type="ECO:0000313" key="4">
    <source>
        <dbReference type="Proteomes" id="UP000440578"/>
    </source>
</evidence>
<evidence type="ECO:0000259" key="2">
    <source>
        <dbReference type="Pfam" id="PF00024"/>
    </source>
</evidence>
<accession>A0A6A4WG73</accession>
<gene>
    <name evidence="3" type="ORF">FJT64_025270</name>
</gene>
<organism evidence="3 4">
    <name type="scientific">Amphibalanus amphitrite</name>
    <name type="common">Striped barnacle</name>
    <name type="synonym">Balanus amphitrite</name>
    <dbReference type="NCBI Taxonomy" id="1232801"/>
    <lineage>
        <taxon>Eukaryota</taxon>
        <taxon>Metazoa</taxon>
        <taxon>Ecdysozoa</taxon>
        <taxon>Arthropoda</taxon>
        <taxon>Crustacea</taxon>
        <taxon>Multicrustacea</taxon>
        <taxon>Cirripedia</taxon>
        <taxon>Thoracica</taxon>
        <taxon>Thoracicalcarea</taxon>
        <taxon>Balanomorpha</taxon>
        <taxon>Balanoidea</taxon>
        <taxon>Balanidae</taxon>
        <taxon>Amphibalaninae</taxon>
        <taxon>Amphibalanus</taxon>
    </lineage>
</organism>
<dbReference type="Pfam" id="PF00024">
    <property type="entry name" value="PAN_1"/>
    <property type="match status" value="1"/>
</dbReference>
<comment type="caution">
    <text evidence="3">The sequence shown here is derived from an EMBL/GenBank/DDBJ whole genome shotgun (WGS) entry which is preliminary data.</text>
</comment>
<proteinExistence type="predicted"/>
<dbReference type="EMBL" id="VIIS01001038">
    <property type="protein sequence ID" value="KAF0302640.1"/>
    <property type="molecule type" value="Genomic_DNA"/>
</dbReference>
<feature type="domain" description="Apple" evidence="2">
    <location>
        <begin position="54"/>
        <end position="98"/>
    </location>
</feature>
<feature type="chain" id="PRO_5025528606" description="Apple domain-containing protein" evidence="1">
    <location>
        <begin position="26"/>
        <end position="300"/>
    </location>
</feature>
<protein>
    <recommendedName>
        <fullName evidence="2">Apple domain-containing protein</fullName>
    </recommendedName>
</protein>
<dbReference type="InterPro" id="IPR003609">
    <property type="entry name" value="Pan_app"/>
</dbReference>
<keyword evidence="1" id="KW-0732">Signal</keyword>
<name>A0A6A4WG73_AMPAM</name>
<dbReference type="Proteomes" id="UP000440578">
    <property type="component" value="Unassembled WGS sequence"/>
</dbReference>
<feature type="signal peptide" evidence="1">
    <location>
        <begin position="1"/>
        <end position="25"/>
    </location>
</feature>
<reference evidence="3 4" key="1">
    <citation type="submission" date="2019-07" db="EMBL/GenBank/DDBJ databases">
        <title>Draft genome assembly of a fouling barnacle, Amphibalanus amphitrite (Darwin, 1854): The first reference genome for Thecostraca.</title>
        <authorList>
            <person name="Kim W."/>
        </authorList>
    </citation>
    <scope>NUCLEOTIDE SEQUENCE [LARGE SCALE GENOMIC DNA]</scope>
    <source>
        <strain evidence="3">SNU_AA5</strain>
        <tissue evidence="3">Soma without cirri and trophi</tissue>
    </source>
</reference>
<keyword evidence="4" id="KW-1185">Reference proteome</keyword>